<dbReference type="AlphaFoldDB" id="A0AAW3H7U6"/>
<dbReference type="Pfam" id="PF02517">
    <property type="entry name" value="Rce1-like"/>
    <property type="match status" value="1"/>
</dbReference>
<organism evidence="4 5">
    <name type="scientific">Streptococcus gordonii</name>
    <dbReference type="NCBI Taxonomy" id="1302"/>
    <lineage>
        <taxon>Bacteria</taxon>
        <taxon>Bacillati</taxon>
        <taxon>Bacillota</taxon>
        <taxon>Bacilli</taxon>
        <taxon>Lactobacillales</taxon>
        <taxon>Streptococcaceae</taxon>
        <taxon>Streptococcus</taxon>
    </lineage>
</organism>
<evidence type="ECO:0000256" key="1">
    <source>
        <dbReference type="ARBA" id="ARBA00009067"/>
    </source>
</evidence>
<comment type="caution">
    <text evidence="4">The sequence shown here is derived from an EMBL/GenBank/DDBJ whole genome shotgun (WGS) entry which is preliminary data.</text>
</comment>
<name>A0AAW3H7U6_STRGN</name>
<keyword evidence="2" id="KW-0812">Transmembrane</keyword>
<keyword evidence="4" id="KW-0378">Hydrolase</keyword>
<dbReference type="PANTHER" id="PTHR36435">
    <property type="entry name" value="SLR1288 PROTEIN"/>
    <property type="match status" value="1"/>
</dbReference>
<keyword evidence="2" id="KW-1133">Transmembrane helix</keyword>
<dbReference type="Proteomes" id="UP000033658">
    <property type="component" value="Unassembled WGS sequence"/>
</dbReference>
<feature type="domain" description="CAAX prenyl protease 2/Lysostaphin resistance protein A-like" evidence="3">
    <location>
        <begin position="120"/>
        <end position="213"/>
    </location>
</feature>
<accession>A0AAW3H7U6</accession>
<evidence type="ECO:0000313" key="5">
    <source>
        <dbReference type="Proteomes" id="UP000033658"/>
    </source>
</evidence>
<keyword evidence="4" id="KW-0645">Protease</keyword>
<reference evidence="4 5" key="1">
    <citation type="submission" date="2015-02" db="EMBL/GenBank/DDBJ databases">
        <title>Evolution of amylase-binding proteins of oral streptococcal species.</title>
        <authorList>
            <person name="Haase E.M."/>
        </authorList>
    </citation>
    <scope>NUCLEOTIDE SEQUENCE [LARGE SCALE GENOMIC DNA]</scope>
    <source>
        <strain evidence="4 5">G9B</strain>
    </source>
</reference>
<gene>
    <name evidence="4" type="ORF">TZ86_00968</name>
</gene>
<dbReference type="GO" id="GO:0004175">
    <property type="term" value="F:endopeptidase activity"/>
    <property type="evidence" value="ECO:0007669"/>
    <property type="project" value="UniProtKB-ARBA"/>
</dbReference>
<feature type="transmembrane region" description="Helical" evidence="2">
    <location>
        <begin position="47"/>
        <end position="67"/>
    </location>
</feature>
<evidence type="ECO:0000259" key="3">
    <source>
        <dbReference type="Pfam" id="PF02517"/>
    </source>
</evidence>
<feature type="transmembrane region" description="Helical" evidence="2">
    <location>
        <begin position="79"/>
        <end position="97"/>
    </location>
</feature>
<evidence type="ECO:0000256" key="2">
    <source>
        <dbReference type="SAM" id="Phobius"/>
    </source>
</evidence>
<dbReference type="InterPro" id="IPR003675">
    <property type="entry name" value="Rce1/LyrA-like_dom"/>
</dbReference>
<feature type="transmembrane region" description="Helical" evidence="2">
    <location>
        <begin position="203"/>
        <end position="221"/>
    </location>
</feature>
<dbReference type="GO" id="GO:0080120">
    <property type="term" value="P:CAAX-box protein maturation"/>
    <property type="evidence" value="ECO:0007669"/>
    <property type="project" value="UniProtKB-ARBA"/>
</dbReference>
<dbReference type="GO" id="GO:0006508">
    <property type="term" value="P:proteolysis"/>
    <property type="evidence" value="ECO:0007669"/>
    <property type="project" value="UniProtKB-KW"/>
</dbReference>
<feature type="transmembrane region" description="Helical" evidence="2">
    <location>
        <begin position="180"/>
        <end position="196"/>
    </location>
</feature>
<dbReference type="PANTHER" id="PTHR36435:SF1">
    <property type="entry name" value="CAAX AMINO TERMINAL PROTEASE FAMILY PROTEIN"/>
    <property type="match status" value="1"/>
</dbReference>
<feature type="transmembrane region" description="Helical" evidence="2">
    <location>
        <begin position="12"/>
        <end position="35"/>
    </location>
</feature>
<proteinExistence type="inferred from homology"/>
<keyword evidence="2" id="KW-0472">Membrane</keyword>
<dbReference type="RefSeq" id="WP_045503890.1">
    <property type="nucleotide sequence ID" value="NZ_JYGL01000001.1"/>
</dbReference>
<sequence>MKNTKNIKTFLAHLGLYSLVILSYFVIFSSIISSVLESLMMGTSQYIALPILLFLAALYIIPLWKWYQHDLKLEVKKTRIISSVWLPVILLIAFIIFQELMPTNPSENQNNVEMLIAYQPAFAFIFVVFLAPIVEELLTRGFMAKFFFSNQVTSLRKLLYILVSSTLFSLLHRPATPGQFLTYFIMGVIFALGYLCRKDIRYAIALHMANNLLAFLLLIFLR</sequence>
<comment type="similarity">
    <text evidence="1">Belongs to the UPF0177 family.</text>
</comment>
<evidence type="ECO:0000313" key="4">
    <source>
        <dbReference type="EMBL" id="KJQ59122.1"/>
    </source>
</evidence>
<feature type="transmembrane region" description="Helical" evidence="2">
    <location>
        <begin position="117"/>
        <end position="138"/>
    </location>
</feature>
<dbReference type="EMBL" id="JYGL01000001">
    <property type="protein sequence ID" value="KJQ59122.1"/>
    <property type="molecule type" value="Genomic_DNA"/>
</dbReference>
<dbReference type="InterPro" id="IPR052710">
    <property type="entry name" value="CAAX_protease"/>
</dbReference>
<protein>
    <submittedName>
        <fullName evidence="4">CAAX amino terminal protease family membrane protein</fullName>
    </submittedName>
</protein>